<accession>A0A6A4A6I4</accession>
<feature type="compositionally biased region" description="Basic and acidic residues" evidence="1">
    <location>
        <begin position="86"/>
        <end position="96"/>
    </location>
</feature>
<feature type="region of interest" description="Disordered" evidence="1">
    <location>
        <begin position="70"/>
        <end position="96"/>
    </location>
</feature>
<comment type="caution">
    <text evidence="2">The sequence shown here is derived from an EMBL/GenBank/DDBJ whole genome shotgun (WGS) entry which is preliminary data.</text>
</comment>
<organism evidence="2 3">
    <name type="scientific">Phytophthora fragariae</name>
    <dbReference type="NCBI Taxonomy" id="53985"/>
    <lineage>
        <taxon>Eukaryota</taxon>
        <taxon>Sar</taxon>
        <taxon>Stramenopiles</taxon>
        <taxon>Oomycota</taxon>
        <taxon>Peronosporomycetes</taxon>
        <taxon>Peronosporales</taxon>
        <taxon>Peronosporaceae</taxon>
        <taxon>Phytophthora</taxon>
    </lineage>
</organism>
<sequence length="96" mass="10195">MRDFPRKARGPVLLALGGLGIDQLWSLDGFGLHAITASPTSTATALVPHATNGGHSGRQHVFRADCGHSLTTPALPNLRPSPQTRVRTETKTSESQ</sequence>
<gene>
    <name evidence="2" type="ORF">PF001_g33428</name>
</gene>
<evidence type="ECO:0000256" key="1">
    <source>
        <dbReference type="SAM" id="MobiDB-lite"/>
    </source>
</evidence>
<dbReference type="AlphaFoldDB" id="A0A6A4A6I4"/>
<feature type="compositionally biased region" description="Polar residues" evidence="1">
    <location>
        <begin position="70"/>
        <end position="85"/>
    </location>
</feature>
<protein>
    <submittedName>
        <fullName evidence="2">Uncharacterized protein</fullName>
    </submittedName>
</protein>
<reference evidence="2 3" key="1">
    <citation type="submission" date="2018-08" db="EMBL/GenBank/DDBJ databases">
        <title>Genomic investigation of the strawberry pathogen Phytophthora fragariae indicates pathogenicity is determined by transcriptional variation in three key races.</title>
        <authorList>
            <person name="Adams T.M."/>
            <person name="Armitage A.D."/>
            <person name="Sobczyk M.K."/>
            <person name="Bates H.J."/>
            <person name="Dunwell J.M."/>
            <person name="Nellist C.F."/>
            <person name="Harrison R.J."/>
        </authorList>
    </citation>
    <scope>NUCLEOTIDE SEQUENCE [LARGE SCALE GENOMIC DNA]</scope>
    <source>
        <strain evidence="2 3">A4</strain>
    </source>
</reference>
<evidence type="ECO:0000313" key="2">
    <source>
        <dbReference type="EMBL" id="KAE9253015.1"/>
    </source>
</evidence>
<dbReference type="EMBL" id="QXGE01012405">
    <property type="protein sequence ID" value="KAE9253015.1"/>
    <property type="molecule type" value="Genomic_DNA"/>
</dbReference>
<proteinExistence type="predicted"/>
<name>A0A6A4A6I4_9STRA</name>
<evidence type="ECO:0000313" key="3">
    <source>
        <dbReference type="Proteomes" id="UP000437068"/>
    </source>
</evidence>
<dbReference type="Proteomes" id="UP000437068">
    <property type="component" value="Unassembled WGS sequence"/>
</dbReference>